<dbReference type="AlphaFoldDB" id="A0A4C1U182"/>
<name>A0A4C1U182_EUMVA</name>
<reference evidence="1 2" key="1">
    <citation type="journal article" date="2019" name="Commun. Biol.">
        <title>The bagworm genome reveals a unique fibroin gene that provides high tensile strength.</title>
        <authorList>
            <person name="Kono N."/>
            <person name="Nakamura H."/>
            <person name="Ohtoshi R."/>
            <person name="Tomita M."/>
            <person name="Numata K."/>
            <person name="Arakawa K."/>
        </authorList>
    </citation>
    <scope>NUCLEOTIDE SEQUENCE [LARGE SCALE GENOMIC DNA]</scope>
</reference>
<dbReference type="OrthoDB" id="7445947at2759"/>
<keyword evidence="2" id="KW-1185">Reference proteome</keyword>
<comment type="caution">
    <text evidence="1">The sequence shown here is derived from an EMBL/GenBank/DDBJ whole genome shotgun (WGS) entry which is preliminary data.</text>
</comment>
<dbReference type="STRING" id="151549.A0A4C1U182"/>
<dbReference type="EMBL" id="BGZK01000113">
    <property type="protein sequence ID" value="GBP19947.1"/>
    <property type="molecule type" value="Genomic_DNA"/>
</dbReference>
<dbReference type="Proteomes" id="UP000299102">
    <property type="component" value="Unassembled WGS sequence"/>
</dbReference>
<organism evidence="1 2">
    <name type="scientific">Eumeta variegata</name>
    <name type="common">Bagworm moth</name>
    <name type="synonym">Eumeta japonica</name>
    <dbReference type="NCBI Taxonomy" id="151549"/>
    <lineage>
        <taxon>Eukaryota</taxon>
        <taxon>Metazoa</taxon>
        <taxon>Ecdysozoa</taxon>
        <taxon>Arthropoda</taxon>
        <taxon>Hexapoda</taxon>
        <taxon>Insecta</taxon>
        <taxon>Pterygota</taxon>
        <taxon>Neoptera</taxon>
        <taxon>Endopterygota</taxon>
        <taxon>Lepidoptera</taxon>
        <taxon>Glossata</taxon>
        <taxon>Ditrysia</taxon>
        <taxon>Tineoidea</taxon>
        <taxon>Psychidae</taxon>
        <taxon>Oiketicinae</taxon>
        <taxon>Eumeta</taxon>
    </lineage>
</organism>
<accession>A0A4C1U182</accession>
<protein>
    <submittedName>
        <fullName evidence="1">Uncharacterized protein</fullName>
    </submittedName>
</protein>
<evidence type="ECO:0000313" key="2">
    <source>
        <dbReference type="Proteomes" id="UP000299102"/>
    </source>
</evidence>
<proteinExistence type="predicted"/>
<evidence type="ECO:0000313" key="1">
    <source>
        <dbReference type="EMBL" id="GBP19947.1"/>
    </source>
</evidence>
<gene>
    <name evidence="1" type="ORF">EVAR_11337_1</name>
</gene>
<sequence length="223" mass="24742">MTVISNSNHSRLINFRNIKLFETVCLTDTPHQAFGSSVDRWYGEIYEPRSYDGTINLVREQNSSENSIFNAMYQNVAPARVNIVLKSASCISSDHALSLNPDRCLVLDADIGAALDDSLSHSRLDNKNAVNPVYIQATNRLQTTADTSAKGGSATRNNAKQRWLGLKLCDEPADDADGEGMEDEGRAAGGKRPSVLTIDRAAFLLLRVKRAFKKKRQQRKEKK</sequence>